<feature type="transmembrane region" description="Helical" evidence="5">
    <location>
        <begin position="19"/>
        <end position="38"/>
    </location>
</feature>
<keyword evidence="3 5" id="KW-1133">Transmembrane helix</keyword>
<dbReference type="GO" id="GO:0016020">
    <property type="term" value="C:membrane"/>
    <property type="evidence" value="ECO:0007669"/>
    <property type="project" value="UniProtKB-SubCell"/>
</dbReference>
<dbReference type="EMBL" id="SLWS01000002">
    <property type="protein sequence ID" value="TCO62601.1"/>
    <property type="molecule type" value="Genomic_DNA"/>
</dbReference>
<feature type="transmembrane region" description="Helical" evidence="5">
    <location>
        <begin position="168"/>
        <end position="186"/>
    </location>
</feature>
<evidence type="ECO:0000313" key="8">
    <source>
        <dbReference type="Proteomes" id="UP000295680"/>
    </source>
</evidence>
<name>A0A4R2JQT5_9PSEU</name>
<feature type="transmembrane region" description="Helical" evidence="5">
    <location>
        <begin position="127"/>
        <end position="148"/>
    </location>
</feature>
<evidence type="ECO:0000256" key="1">
    <source>
        <dbReference type="ARBA" id="ARBA00004141"/>
    </source>
</evidence>
<dbReference type="AlphaFoldDB" id="A0A4R2JQT5"/>
<feature type="transmembrane region" description="Helical" evidence="5">
    <location>
        <begin position="98"/>
        <end position="115"/>
    </location>
</feature>
<evidence type="ECO:0000259" key="6">
    <source>
        <dbReference type="Pfam" id="PF04932"/>
    </source>
</evidence>
<feature type="transmembrane region" description="Helical" evidence="5">
    <location>
        <begin position="198"/>
        <end position="226"/>
    </location>
</feature>
<evidence type="ECO:0000313" key="7">
    <source>
        <dbReference type="EMBL" id="TCO62601.1"/>
    </source>
</evidence>
<keyword evidence="4 5" id="KW-0472">Membrane</keyword>
<keyword evidence="8" id="KW-1185">Reference proteome</keyword>
<dbReference type="Pfam" id="PF04932">
    <property type="entry name" value="Wzy_C"/>
    <property type="match status" value="1"/>
</dbReference>
<feature type="transmembrane region" description="Helical" evidence="5">
    <location>
        <begin position="417"/>
        <end position="438"/>
    </location>
</feature>
<dbReference type="PANTHER" id="PTHR37422">
    <property type="entry name" value="TEICHURONIC ACID BIOSYNTHESIS PROTEIN TUAE"/>
    <property type="match status" value="1"/>
</dbReference>
<dbReference type="Proteomes" id="UP000295680">
    <property type="component" value="Unassembled WGS sequence"/>
</dbReference>
<gene>
    <name evidence="7" type="ORF">EV192_102740</name>
</gene>
<keyword evidence="2 5" id="KW-0812">Transmembrane</keyword>
<protein>
    <recommendedName>
        <fullName evidence="6">O-antigen ligase-related domain-containing protein</fullName>
    </recommendedName>
</protein>
<proteinExistence type="predicted"/>
<organism evidence="7 8">
    <name type="scientific">Actinocrispum wychmicini</name>
    <dbReference type="NCBI Taxonomy" id="1213861"/>
    <lineage>
        <taxon>Bacteria</taxon>
        <taxon>Bacillati</taxon>
        <taxon>Actinomycetota</taxon>
        <taxon>Actinomycetes</taxon>
        <taxon>Pseudonocardiales</taxon>
        <taxon>Pseudonocardiaceae</taxon>
        <taxon>Actinocrispum</taxon>
    </lineage>
</organism>
<evidence type="ECO:0000256" key="2">
    <source>
        <dbReference type="ARBA" id="ARBA00022692"/>
    </source>
</evidence>
<dbReference type="PANTHER" id="PTHR37422:SF13">
    <property type="entry name" value="LIPOPOLYSACCHARIDE BIOSYNTHESIS PROTEIN PA4999-RELATED"/>
    <property type="match status" value="1"/>
</dbReference>
<evidence type="ECO:0000256" key="5">
    <source>
        <dbReference type="SAM" id="Phobius"/>
    </source>
</evidence>
<dbReference type="RefSeq" id="WP_132114485.1">
    <property type="nucleotide sequence ID" value="NZ_SLWS01000002.1"/>
</dbReference>
<evidence type="ECO:0000256" key="3">
    <source>
        <dbReference type="ARBA" id="ARBA00022989"/>
    </source>
</evidence>
<feature type="domain" description="O-antigen ligase-related" evidence="6">
    <location>
        <begin position="261"/>
        <end position="381"/>
    </location>
</feature>
<reference evidence="7 8" key="1">
    <citation type="submission" date="2019-03" db="EMBL/GenBank/DDBJ databases">
        <title>Genomic Encyclopedia of Type Strains, Phase IV (KMG-IV): sequencing the most valuable type-strain genomes for metagenomic binning, comparative biology and taxonomic classification.</title>
        <authorList>
            <person name="Goeker M."/>
        </authorList>
    </citation>
    <scope>NUCLEOTIDE SEQUENCE [LARGE SCALE GENOMIC DNA]</scope>
    <source>
        <strain evidence="7 8">DSM 45934</strain>
    </source>
</reference>
<feature type="transmembrane region" description="Helical" evidence="5">
    <location>
        <begin position="286"/>
        <end position="306"/>
    </location>
</feature>
<feature type="transmembrane region" description="Helical" evidence="5">
    <location>
        <begin position="232"/>
        <end position="251"/>
    </location>
</feature>
<dbReference type="InterPro" id="IPR007016">
    <property type="entry name" value="O-antigen_ligase-rel_domated"/>
</dbReference>
<comment type="subcellular location">
    <subcellularLocation>
        <location evidence="1">Membrane</location>
        <topology evidence="1">Multi-pass membrane protein</topology>
    </subcellularLocation>
</comment>
<dbReference type="InterPro" id="IPR051533">
    <property type="entry name" value="WaaL-like"/>
</dbReference>
<dbReference type="OrthoDB" id="3696843at2"/>
<comment type="caution">
    <text evidence="7">The sequence shown here is derived from an EMBL/GenBank/DDBJ whole genome shotgun (WGS) entry which is preliminary data.</text>
</comment>
<evidence type="ECO:0000256" key="4">
    <source>
        <dbReference type="ARBA" id="ARBA00023136"/>
    </source>
</evidence>
<feature type="transmembrane region" description="Helical" evidence="5">
    <location>
        <begin position="370"/>
        <end position="392"/>
    </location>
</feature>
<accession>A0A4R2JQT5</accession>
<sequence>MPGETLPVQPDYAVRSKGVALPLHSLLLVAALAGAVVAQGGYYLPGRMLATALVAAAVVVSLRHRPFSRADAGPLLWACSGLALWAVARAAMDGAVGRAVPVVASVFCVIGAVFVAQRNNAAQRAQLASVAVGVGALVAGSSWIAVVWRIPAWTTVADGLVRAASTLTYPNAAAALLASLALLAMTGPQSPSRLGATCLLLVGLGATLSRAGLLALAAGVVVLALLAGVRTIARNVVSPAVGALIAVGALTPSFPVATSARPMLAILGLVVGLVVAVGLPRLPAKAMAAVGGLVLAGAVVGIVLNANGLLSGRVTFSSPDRAGVTGAALDVVATRPLTGVGPGNAWFTWPAPNGNAQVGHYVHNEYLQALVELGAIGLGLVLCLLVAVFLIVRRGRGSSTGAVAGLVVLVVHSGFDFLWHIPAILLTVGLLVGLAGPLNAKEKV</sequence>
<feature type="transmembrane region" description="Helical" evidence="5">
    <location>
        <begin position="263"/>
        <end position="280"/>
    </location>
</feature>